<sequence length="321" mass="38278">MKKLLRENNYLEDLWTDQRRYNRKIREETDIYDREHWTQIYLLGIVSEIDEILSDIQWKRHRKKEGRKIDRQNLAYELADLTKYVISLWDLWDFTAVDMLNFVEIKTRILDLKYQQEFAIIPADKPILICDLDGTIADWRSSFISWVSEQGYQSTIADSGSTLMLDNDLSMHYPEYYALKEQFESEGGYRYIEPYMDGIATLCKMKEDLDIYIIIITARPADVYHRIWMDTWRWLQYYGINVDQLRIGSSSRVLLADSLPNENVIMFEDDPGLALRAANSGIRVFMRRQPYNETIRHENIQTVTRYTEFTPEGYFRKNCSV</sequence>
<dbReference type="Gene3D" id="1.10.287.1080">
    <property type="entry name" value="MazG-like"/>
    <property type="match status" value="1"/>
</dbReference>
<dbReference type="CDD" id="cd11523">
    <property type="entry name" value="NTP-PPase"/>
    <property type="match status" value="1"/>
</dbReference>
<protein>
    <submittedName>
        <fullName evidence="1">Uncharacterized protein</fullName>
    </submittedName>
</protein>
<dbReference type="InterPro" id="IPR036412">
    <property type="entry name" value="HAD-like_sf"/>
</dbReference>
<dbReference type="InterPro" id="IPR023214">
    <property type="entry name" value="HAD_sf"/>
</dbReference>
<comment type="caution">
    <text evidence="1">The sequence shown here is derived from an EMBL/GenBank/DDBJ whole genome shotgun (WGS) entry which is preliminary data.</text>
</comment>
<accession>A0A0F9SIS2</accession>
<dbReference type="SUPFAM" id="SSF56784">
    <property type="entry name" value="HAD-like"/>
    <property type="match status" value="1"/>
</dbReference>
<dbReference type="Gene3D" id="3.40.50.1000">
    <property type="entry name" value="HAD superfamily/HAD-like"/>
    <property type="match status" value="1"/>
</dbReference>
<name>A0A0F9SIS2_9ZZZZ</name>
<dbReference type="AlphaFoldDB" id="A0A0F9SIS2"/>
<organism evidence="1">
    <name type="scientific">marine sediment metagenome</name>
    <dbReference type="NCBI Taxonomy" id="412755"/>
    <lineage>
        <taxon>unclassified sequences</taxon>
        <taxon>metagenomes</taxon>
        <taxon>ecological metagenomes</taxon>
    </lineage>
</organism>
<gene>
    <name evidence="1" type="ORF">LCGC14_0466390</name>
</gene>
<proteinExistence type="predicted"/>
<dbReference type="SUPFAM" id="SSF101386">
    <property type="entry name" value="all-alpha NTP pyrophosphatases"/>
    <property type="match status" value="1"/>
</dbReference>
<dbReference type="EMBL" id="LAZR01000486">
    <property type="protein sequence ID" value="KKN66959.1"/>
    <property type="molecule type" value="Genomic_DNA"/>
</dbReference>
<reference evidence="1" key="1">
    <citation type="journal article" date="2015" name="Nature">
        <title>Complex archaea that bridge the gap between prokaryotes and eukaryotes.</title>
        <authorList>
            <person name="Spang A."/>
            <person name="Saw J.H."/>
            <person name="Jorgensen S.L."/>
            <person name="Zaremba-Niedzwiedzka K."/>
            <person name="Martijn J."/>
            <person name="Lind A.E."/>
            <person name="van Eijk R."/>
            <person name="Schleper C."/>
            <person name="Guy L."/>
            <person name="Ettema T.J."/>
        </authorList>
    </citation>
    <scope>NUCLEOTIDE SEQUENCE</scope>
</reference>
<evidence type="ECO:0000313" key="1">
    <source>
        <dbReference type="EMBL" id="KKN66959.1"/>
    </source>
</evidence>